<dbReference type="CDD" id="cd00093">
    <property type="entry name" value="HTH_XRE"/>
    <property type="match status" value="1"/>
</dbReference>
<dbReference type="InterPro" id="IPR010982">
    <property type="entry name" value="Lambda_DNA-bd_dom_sf"/>
</dbReference>
<proteinExistence type="predicted"/>
<evidence type="ECO:0000259" key="1">
    <source>
        <dbReference type="PROSITE" id="PS50943"/>
    </source>
</evidence>
<keyword evidence="3" id="KW-1185">Reference proteome</keyword>
<feature type="domain" description="HTH cro/C1-type" evidence="1">
    <location>
        <begin position="20"/>
        <end position="73"/>
    </location>
</feature>
<dbReference type="InterPro" id="IPR001387">
    <property type="entry name" value="Cro/C1-type_HTH"/>
</dbReference>
<dbReference type="GO" id="GO:0003677">
    <property type="term" value="F:DNA binding"/>
    <property type="evidence" value="ECO:0007669"/>
    <property type="project" value="InterPro"/>
</dbReference>
<dbReference type="InterPro" id="IPR041413">
    <property type="entry name" value="MLTR_LBD"/>
</dbReference>
<protein>
    <submittedName>
        <fullName evidence="2">Transcriptional regulator</fullName>
    </submittedName>
</protein>
<dbReference type="SUPFAM" id="SSF47413">
    <property type="entry name" value="lambda repressor-like DNA-binding domains"/>
    <property type="match status" value="1"/>
</dbReference>
<organism evidence="2 3">
    <name type="scientific">Paractinoplanes tereljensis</name>
    <dbReference type="NCBI Taxonomy" id="571912"/>
    <lineage>
        <taxon>Bacteria</taxon>
        <taxon>Bacillati</taxon>
        <taxon>Actinomycetota</taxon>
        <taxon>Actinomycetes</taxon>
        <taxon>Micromonosporales</taxon>
        <taxon>Micromonosporaceae</taxon>
        <taxon>Paractinoplanes</taxon>
    </lineage>
</organism>
<dbReference type="Proteomes" id="UP000623608">
    <property type="component" value="Unassembled WGS sequence"/>
</dbReference>
<reference evidence="2" key="1">
    <citation type="submission" date="2021-01" db="EMBL/GenBank/DDBJ databases">
        <title>Whole genome shotgun sequence of Actinoplanes tereljensis NBRC 105297.</title>
        <authorList>
            <person name="Komaki H."/>
            <person name="Tamura T."/>
        </authorList>
    </citation>
    <scope>NUCLEOTIDE SEQUENCE</scope>
    <source>
        <strain evidence="2">NBRC 105297</strain>
    </source>
</reference>
<gene>
    <name evidence="2" type="ORF">Ate02nite_50240</name>
</gene>
<evidence type="ECO:0000313" key="2">
    <source>
        <dbReference type="EMBL" id="GIF22294.1"/>
    </source>
</evidence>
<name>A0A919TUG4_9ACTN</name>
<dbReference type="PANTHER" id="PTHR35010:SF2">
    <property type="entry name" value="BLL4672 PROTEIN"/>
    <property type="match status" value="1"/>
</dbReference>
<dbReference type="Pfam" id="PF13560">
    <property type="entry name" value="HTH_31"/>
    <property type="match status" value="1"/>
</dbReference>
<dbReference type="AlphaFoldDB" id="A0A919TUG4"/>
<sequence>MVRRWRDRVAPDVIGLPVGRRRRASGLRREELAGLAGISADYLTRLEQGRATAPSAQVVEALARALRLSGAERDLLYRLAGHATPGLDVVKSHVTPSVQRLLDRLSNTPVVVYDASWTLVLANAPYDALMGDTSGWRGLERNTIWRNLTGLRNRVVHTAQEQADHEALLVADLRMTASRYPADRELQKLIAELSGGCPRFGELWEADAPPMPAEPSKHKVVDHPVGRITLDCDTLVVATDDLRITVYTAEPGTPDAERLALAVVLGTQAFGEVTQVGQLPVHHHQVGPVE</sequence>
<accession>A0A919TUG4</accession>
<dbReference type="Gene3D" id="3.30.450.180">
    <property type="match status" value="1"/>
</dbReference>
<dbReference type="PANTHER" id="PTHR35010">
    <property type="entry name" value="BLL4672 PROTEIN-RELATED"/>
    <property type="match status" value="1"/>
</dbReference>
<dbReference type="Gene3D" id="1.10.260.40">
    <property type="entry name" value="lambda repressor-like DNA-binding domains"/>
    <property type="match status" value="1"/>
</dbReference>
<dbReference type="PROSITE" id="PS50943">
    <property type="entry name" value="HTH_CROC1"/>
    <property type="match status" value="1"/>
</dbReference>
<dbReference type="EMBL" id="BOMY01000033">
    <property type="protein sequence ID" value="GIF22294.1"/>
    <property type="molecule type" value="Genomic_DNA"/>
</dbReference>
<comment type="caution">
    <text evidence="2">The sequence shown here is derived from an EMBL/GenBank/DDBJ whole genome shotgun (WGS) entry which is preliminary data.</text>
</comment>
<dbReference type="Pfam" id="PF17765">
    <property type="entry name" value="MLTR_LBD"/>
    <property type="match status" value="1"/>
</dbReference>
<evidence type="ECO:0000313" key="3">
    <source>
        <dbReference type="Proteomes" id="UP000623608"/>
    </source>
</evidence>
<dbReference type="SMART" id="SM00530">
    <property type="entry name" value="HTH_XRE"/>
    <property type="match status" value="1"/>
</dbReference>